<dbReference type="Pfam" id="PF00690">
    <property type="entry name" value="Cation_ATPase_N"/>
    <property type="match status" value="1"/>
</dbReference>
<keyword evidence="11" id="KW-0067">ATP-binding</keyword>
<feature type="transmembrane region" description="Helical" evidence="18">
    <location>
        <begin position="737"/>
        <end position="760"/>
    </location>
</feature>
<dbReference type="Pfam" id="PF00689">
    <property type="entry name" value="Cation_ATPase_C"/>
    <property type="match status" value="1"/>
</dbReference>
<gene>
    <name evidence="20" type="primary">mgtA</name>
    <name evidence="20" type="ORF">CQW49_17395</name>
</gene>
<dbReference type="Gene3D" id="3.40.1110.10">
    <property type="entry name" value="Calcium-transporting ATPase, cytoplasmic domain N"/>
    <property type="match status" value="1"/>
</dbReference>
<dbReference type="SUPFAM" id="SSF56784">
    <property type="entry name" value="HAD-like"/>
    <property type="match status" value="1"/>
</dbReference>
<dbReference type="InterPro" id="IPR006068">
    <property type="entry name" value="ATPase_P-typ_cation-transptr_C"/>
</dbReference>
<evidence type="ECO:0000256" key="16">
    <source>
        <dbReference type="ARBA" id="ARBA00029806"/>
    </source>
</evidence>
<dbReference type="SUPFAM" id="SSF81665">
    <property type="entry name" value="Calcium ATPase, transmembrane domain M"/>
    <property type="match status" value="1"/>
</dbReference>
<feature type="transmembrane region" description="Helical" evidence="18">
    <location>
        <begin position="803"/>
        <end position="822"/>
    </location>
</feature>
<dbReference type="SUPFAM" id="SSF81653">
    <property type="entry name" value="Calcium ATPase, transduction domain A"/>
    <property type="match status" value="1"/>
</dbReference>
<evidence type="ECO:0000256" key="17">
    <source>
        <dbReference type="ARBA" id="ARBA00047295"/>
    </source>
</evidence>
<protein>
    <recommendedName>
        <fullName evidence="5">Magnesium-transporting ATPase, P-type 1</fullName>
        <ecNumber evidence="4">7.2.2.14</ecNumber>
    </recommendedName>
    <alternativeName>
        <fullName evidence="16">Mg(2+) transport ATPase, P-type 1</fullName>
    </alternativeName>
</protein>
<dbReference type="SFLD" id="SFLDF00027">
    <property type="entry name" value="p-type_atpase"/>
    <property type="match status" value="1"/>
</dbReference>
<evidence type="ECO:0000259" key="19">
    <source>
        <dbReference type="SMART" id="SM00831"/>
    </source>
</evidence>
<dbReference type="NCBIfam" id="NF011702">
    <property type="entry name" value="PRK15122.1"/>
    <property type="match status" value="1"/>
</dbReference>
<dbReference type="NCBIfam" id="TIGR01524">
    <property type="entry name" value="ATPase-IIIB_Mg"/>
    <property type="match status" value="1"/>
</dbReference>
<evidence type="ECO:0000256" key="11">
    <source>
        <dbReference type="ARBA" id="ARBA00022840"/>
    </source>
</evidence>
<evidence type="ECO:0000256" key="18">
    <source>
        <dbReference type="SAM" id="Phobius"/>
    </source>
</evidence>
<evidence type="ECO:0000256" key="5">
    <source>
        <dbReference type="ARBA" id="ARBA00013555"/>
    </source>
</evidence>
<feature type="transmembrane region" description="Helical" evidence="18">
    <location>
        <begin position="287"/>
        <end position="311"/>
    </location>
</feature>
<keyword evidence="14 18" id="KW-1133">Transmembrane helix</keyword>
<dbReference type="Gene3D" id="1.20.1110.10">
    <property type="entry name" value="Calcium-transporting ATPase, transmembrane domain"/>
    <property type="match status" value="1"/>
</dbReference>
<dbReference type="KEGG" id="mtw:CQW49_17395"/>
<reference evidence="21" key="1">
    <citation type="submission" date="2017-10" db="EMBL/GenBank/DDBJ databases">
        <title>Completed PacBio SMRT sequence of Methylosinus trichosporium OB3b reveals presence of a third large plasmid.</title>
        <authorList>
            <person name="Charles T.C."/>
            <person name="Lynch M.D.J."/>
            <person name="Heil J.R."/>
            <person name="Cheng J."/>
        </authorList>
    </citation>
    <scope>NUCLEOTIDE SEQUENCE [LARGE SCALE GENOMIC DNA]</scope>
    <source>
        <strain evidence="21">OB3b</strain>
    </source>
</reference>
<comment type="function">
    <text evidence="1">Mediates magnesium influx to the cytosol.</text>
</comment>
<dbReference type="InterPro" id="IPR023298">
    <property type="entry name" value="ATPase_P-typ_TM_dom_sf"/>
</dbReference>
<dbReference type="AlphaFoldDB" id="A0A2D2D379"/>
<dbReference type="InterPro" id="IPR036412">
    <property type="entry name" value="HAD-like_sf"/>
</dbReference>
<dbReference type="PANTHER" id="PTHR42861">
    <property type="entry name" value="CALCIUM-TRANSPORTING ATPASE"/>
    <property type="match status" value="1"/>
</dbReference>
<evidence type="ECO:0000256" key="1">
    <source>
        <dbReference type="ARBA" id="ARBA00003954"/>
    </source>
</evidence>
<dbReference type="InterPro" id="IPR004014">
    <property type="entry name" value="ATPase_P-typ_cation-transptr_N"/>
</dbReference>
<keyword evidence="9 18" id="KW-0812">Transmembrane</keyword>
<keyword evidence="7" id="KW-0997">Cell inner membrane</keyword>
<keyword evidence="6" id="KW-1003">Cell membrane</keyword>
<organism evidence="20 21">
    <name type="scientific">Methylosinus trichosporium (strain ATCC 35070 / NCIMB 11131 / UNIQEM 75 / OB3b)</name>
    <dbReference type="NCBI Taxonomy" id="595536"/>
    <lineage>
        <taxon>Bacteria</taxon>
        <taxon>Pseudomonadati</taxon>
        <taxon>Pseudomonadota</taxon>
        <taxon>Alphaproteobacteria</taxon>
        <taxon>Hyphomicrobiales</taxon>
        <taxon>Methylocystaceae</taxon>
        <taxon>Methylosinus</taxon>
    </lineage>
</organism>
<dbReference type="GO" id="GO:0015444">
    <property type="term" value="F:P-type magnesium transporter activity"/>
    <property type="evidence" value="ECO:0007669"/>
    <property type="project" value="UniProtKB-EC"/>
</dbReference>
<dbReference type="SMART" id="SM00831">
    <property type="entry name" value="Cation_ATPase_N"/>
    <property type="match status" value="1"/>
</dbReference>
<sequence>MHRPSSPKHPPHDALLRAAQASSEELLARLGTTRDGLSAREAARRLRQIGLNRIARERRPSMLRELAGRARNPLNALLLSLALASYALGELRAAIVIAAMVVLSVGLAFVQEHRSNEAAARLQAMVRTHASVRRPGAHTADRYVEEPVERLAPGDILRLSAGDMIPADLRLIEARDLFVNQSTLTGESMPVEKIAQSSSASDPFEAQSLALMGANVVSGYATAVVVETGRRTVLGAMADEIAGPREETSFDKGVTRFTLLMMVFMSVMAPAVFVINGVTKGDWLQAMLFAVSVAVGLTPEMLPMIVTVNLAKGAIAMARKKAIVKRLNSIQNFGAMDVLCTDKTGTLTQDRIILKRCLDIFGEESARVLELAYLNSHFQSGLKNLLDRAVLEHHELAHALRPDHAYEKIDEIPFDFERRRLSVVVRRDDGPHLLICKGAVEELFAASSRYETESGCGVLDPSHLDAARREMEELNGDGFRVVAVAYRELPQQQTIFAPTDECDLILVGYIAFLDPPKDSAAGALAALAKAGVAVKILTGDNDVVTRKVCKDVGLAVERVALGADVERASDDELTALAERTAVFAKLSPPQKARVIDALHRGGHVVGYLGDGINDGPALKAADVGVSVDTAVDIAKELADIILLEKSLAVLGDGVLEGRRVFANIVKYIKMGASSNFGNMFSVLGASAFLPFLPMTPLQVITNNMLYDISQSAIPTDTVDEEYLAAPRRWDIDNIAKFVLCIGPISSIFDYATFVLMIFVFGALADPTLFQTGWFVESLLTQTLVIHVIRTARIPFLQSRASDALMLTTIAVCLVGAALPFSPLADVFGLTPLPLLYWPALLGFLLCYAALAQIAKSWFARRWGM</sequence>
<evidence type="ECO:0000313" key="20">
    <source>
        <dbReference type="EMBL" id="ATQ69460.1"/>
    </source>
</evidence>
<evidence type="ECO:0000256" key="10">
    <source>
        <dbReference type="ARBA" id="ARBA00022741"/>
    </source>
</evidence>
<dbReference type="EC" id="7.2.2.14" evidence="4"/>
<evidence type="ECO:0000256" key="14">
    <source>
        <dbReference type="ARBA" id="ARBA00022989"/>
    </source>
</evidence>
<keyword evidence="15 18" id="KW-0472">Membrane</keyword>
<dbReference type="PRINTS" id="PR01836">
    <property type="entry name" value="MGATPASE"/>
</dbReference>
<evidence type="ECO:0000256" key="6">
    <source>
        <dbReference type="ARBA" id="ARBA00022475"/>
    </source>
</evidence>
<feature type="domain" description="Cation-transporting P-type ATPase N-terminal" evidence="19">
    <location>
        <begin position="17"/>
        <end position="90"/>
    </location>
</feature>
<evidence type="ECO:0000256" key="13">
    <source>
        <dbReference type="ARBA" id="ARBA00022967"/>
    </source>
</evidence>
<dbReference type="PROSITE" id="PS00154">
    <property type="entry name" value="ATPASE_E1_E2"/>
    <property type="match status" value="1"/>
</dbReference>
<dbReference type="Gene3D" id="2.70.150.10">
    <property type="entry name" value="Calcium-transporting ATPase, cytoplasmic transduction domain A"/>
    <property type="match status" value="1"/>
</dbReference>
<feature type="transmembrane region" description="Helical" evidence="18">
    <location>
        <begin position="93"/>
        <end position="110"/>
    </location>
</feature>
<dbReference type="InterPro" id="IPR044492">
    <property type="entry name" value="P_typ_ATPase_HD_dom"/>
</dbReference>
<keyword evidence="10" id="KW-0547">Nucleotide-binding</keyword>
<name>A0A2D2D379_METT3</name>
<keyword evidence="21" id="KW-1185">Reference proteome</keyword>
<comment type="catalytic activity">
    <reaction evidence="17">
        <text>Mg(2+)(out) + ATP + H2O = Mg(2+)(in) + ADP + phosphate + H(+)</text>
        <dbReference type="Rhea" id="RHEA:10260"/>
        <dbReference type="ChEBI" id="CHEBI:15377"/>
        <dbReference type="ChEBI" id="CHEBI:15378"/>
        <dbReference type="ChEBI" id="CHEBI:18420"/>
        <dbReference type="ChEBI" id="CHEBI:30616"/>
        <dbReference type="ChEBI" id="CHEBI:43474"/>
        <dbReference type="ChEBI" id="CHEBI:456216"/>
        <dbReference type="EC" id="7.2.2.14"/>
    </reaction>
</comment>
<dbReference type="InterPro" id="IPR006415">
    <property type="entry name" value="P-type_ATPase_IIIB"/>
</dbReference>
<dbReference type="STRING" id="595536.GCA_000178815_01700"/>
<dbReference type="InterPro" id="IPR023299">
    <property type="entry name" value="ATPase_P-typ_cyto_dom_N"/>
</dbReference>
<dbReference type="InterPro" id="IPR001757">
    <property type="entry name" value="P_typ_ATPase"/>
</dbReference>
<evidence type="ECO:0000313" key="21">
    <source>
        <dbReference type="Proteomes" id="UP000230709"/>
    </source>
</evidence>
<dbReference type="InterPro" id="IPR018303">
    <property type="entry name" value="ATPase_P-typ_P_site"/>
</dbReference>
<evidence type="ECO:0000256" key="8">
    <source>
        <dbReference type="ARBA" id="ARBA00022553"/>
    </source>
</evidence>
<dbReference type="GO" id="GO:0016887">
    <property type="term" value="F:ATP hydrolysis activity"/>
    <property type="evidence" value="ECO:0007669"/>
    <property type="project" value="InterPro"/>
</dbReference>
<evidence type="ECO:0000256" key="15">
    <source>
        <dbReference type="ARBA" id="ARBA00023136"/>
    </source>
</evidence>
<dbReference type="Pfam" id="PF00122">
    <property type="entry name" value="E1-E2_ATPase"/>
    <property type="match status" value="1"/>
</dbReference>
<dbReference type="EMBL" id="CP023737">
    <property type="protein sequence ID" value="ATQ69460.1"/>
    <property type="molecule type" value="Genomic_DNA"/>
</dbReference>
<evidence type="ECO:0000256" key="7">
    <source>
        <dbReference type="ARBA" id="ARBA00022519"/>
    </source>
</evidence>
<comment type="subcellular location">
    <subcellularLocation>
        <location evidence="2">Cell inner membrane</location>
        <topology evidence="2">Multi-pass membrane protein</topology>
    </subcellularLocation>
</comment>
<dbReference type="InterPro" id="IPR059000">
    <property type="entry name" value="ATPase_P-type_domA"/>
</dbReference>
<dbReference type="GO" id="GO:0005886">
    <property type="term" value="C:plasma membrane"/>
    <property type="evidence" value="ECO:0007669"/>
    <property type="project" value="UniProtKB-SubCell"/>
</dbReference>
<evidence type="ECO:0000256" key="4">
    <source>
        <dbReference type="ARBA" id="ARBA00012786"/>
    </source>
</evidence>
<keyword evidence="8" id="KW-0597">Phosphoprotein</keyword>
<evidence type="ECO:0000256" key="3">
    <source>
        <dbReference type="ARBA" id="ARBA00008746"/>
    </source>
</evidence>
<dbReference type="InterPro" id="IPR023214">
    <property type="entry name" value="HAD_sf"/>
</dbReference>
<proteinExistence type="inferred from homology"/>
<dbReference type="Pfam" id="PF13246">
    <property type="entry name" value="Cation_ATPase"/>
    <property type="match status" value="1"/>
</dbReference>
<dbReference type="Gene3D" id="3.40.50.1000">
    <property type="entry name" value="HAD superfamily/HAD-like"/>
    <property type="match status" value="1"/>
</dbReference>
<dbReference type="InterPro" id="IPR008250">
    <property type="entry name" value="ATPase_P-typ_transduc_dom_A_sf"/>
</dbReference>
<dbReference type="GO" id="GO:0005524">
    <property type="term" value="F:ATP binding"/>
    <property type="evidence" value="ECO:0007669"/>
    <property type="project" value="UniProtKB-KW"/>
</dbReference>
<dbReference type="SFLD" id="SFLDS00003">
    <property type="entry name" value="Haloacid_Dehalogenase"/>
    <property type="match status" value="1"/>
</dbReference>
<accession>A0A2D2D379</accession>
<keyword evidence="13" id="KW-1278">Translocase</keyword>
<feature type="transmembrane region" description="Helical" evidence="18">
    <location>
        <begin position="257"/>
        <end position="275"/>
    </location>
</feature>
<dbReference type="Proteomes" id="UP000230709">
    <property type="component" value="Chromosome"/>
</dbReference>
<keyword evidence="12" id="KW-0460">Magnesium</keyword>
<dbReference type="NCBIfam" id="TIGR01494">
    <property type="entry name" value="ATPase_P-type"/>
    <property type="match status" value="2"/>
</dbReference>
<dbReference type="CDD" id="cd02077">
    <property type="entry name" value="P-type_ATPase_Mg"/>
    <property type="match status" value="1"/>
</dbReference>
<comment type="similarity">
    <text evidence="3">Belongs to the cation transport ATPase (P-type) (TC 3.A.3) family. Type IIIB subfamily.</text>
</comment>
<dbReference type="RefSeq" id="WP_003608384.1">
    <property type="nucleotide sequence ID" value="NZ_ADVE02000001.1"/>
</dbReference>
<feature type="transmembrane region" description="Helical" evidence="18">
    <location>
        <begin position="772"/>
        <end position="791"/>
    </location>
</feature>
<dbReference type="SFLD" id="SFLDG00002">
    <property type="entry name" value="C1.7:_P-type_atpase_like"/>
    <property type="match status" value="1"/>
</dbReference>
<evidence type="ECO:0000256" key="9">
    <source>
        <dbReference type="ARBA" id="ARBA00022692"/>
    </source>
</evidence>
<evidence type="ECO:0000256" key="2">
    <source>
        <dbReference type="ARBA" id="ARBA00004429"/>
    </source>
</evidence>
<feature type="transmembrane region" description="Helical" evidence="18">
    <location>
        <begin position="834"/>
        <end position="854"/>
    </location>
</feature>
<evidence type="ECO:0000256" key="12">
    <source>
        <dbReference type="ARBA" id="ARBA00022842"/>
    </source>
</evidence>